<proteinExistence type="predicted"/>
<dbReference type="Proteomes" id="UP001165044">
    <property type="component" value="Unassembled WGS sequence"/>
</dbReference>
<feature type="signal peptide" evidence="1">
    <location>
        <begin position="1"/>
        <end position="22"/>
    </location>
</feature>
<evidence type="ECO:0000313" key="3">
    <source>
        <dbReference type="Proteomes" id="UP001165044"/>
    </source>
</evidence>
<evidence type="ECO:0000256" key="1">
    <source>
        <dbReference type="SAM" id="SignalP"/>
    </source>
</evidence>
<evidence type="ECO:0000313" key="2">
    <source>
        <dbReference type="EMBL" id="GLH67768.1"/>
    </source>
</evidence>
<name>A0ABQ5PZR4_9BACT</name>
<organism evidence="2 3">
    <name type="scientific">Geothrix edaphica</name>
    <dbReference type="NCBI Taxonomy" id="2927976"/>
    <lineage>
        <taxon>Bacteria</taxon>
        <taxon>Pseudomonadati</taxon>
        <taxon>Acidobacteriota</taxon>
        <taxon>Holophagae</taxon>
        <taxon>Holophagales</taxon>
        <taxon>Holophagaceae</taxon>
        <taxon>Geothrix</taxon>
    </lineage>
</organism>
<dbReference type="RefSeq" id="WP_285609145.1">
    <property type="nucleotide sequence ID" value="NZ_BSDC01000003.1"/>
</dbReference>
<sequence length="407" mass="44313">MRSLMLLLLPAILMAQRPPASPADAFNRELKRNRFGTWLVLEDEGAAWGAAMRSGLDEEPMILLNLPLKVVAGGKKADALAPVLRERFGWAKGAHWALVDAKGRVKAEGAETPMPGALGRAVEQAGPSSRAQELEAFLRQNPDRLDARAALCREYLVVATRRTQKALSLPGSKPAPSEPAPVKPLDPEVDLKIWAAAAQQLDLILREAIGSPDGSLGFLFSPRLRSSAAEQSPSMIAVLVRHKATLEETLRRSPESFTTWQLWIAASQKCGGWPLQPLLATIPVLPGTPPGLWPPQGIFEEYLKDAKSRSDWTTVREVLEPRWSGLRDAVMDGQMEWGSNALSWDWLDPLLEAQVSQGDIGAADQMLSEAAEVVGWPGLPGKARDLATRLNRPDLAARWGALAVKGR</sequence>
<accession>A0ABQ5PZR4</accession>
<dbReference type="EMBL" id="BSDC01000003">
    <property type="protein sequence ID" value="GLH67768.1"/>
    <property type="molecule type" value="Genomic_DNA"/>
</dbReference>
<comment type="caution">
    <text evidence="2">The sequence shown here is derived from an EMBL/GenBank/DDBJ whole genome shotgun (WGS) entry which is preliminary data.</text>
</comment>
<gene>
    <name evidence="2" type="ORF">GETHED_21320</name>
</gene>
<keyword evidence="3" id="KW-1185">Reference proteome</keyword>
<keyword evidence="1" id="KW-0732">Signal</keyword>
<feature type="chain" id="PRO_5046341977" evidence="1">
    <location>
        <begin position="23"/>
        <end position="407"/>
    </location>
</feature>
<reference evidence="2" key="1">
    <citation type="journal article" date="2023" name="Antonie Van Leeuwenhoek">
        <title>Mesoterricola silvestris gen. nov., sp. nov., Mesoterricola sediminis sp. nov., Geothrix oryzae sp. nov., Geothrix edaphica sp. nov., Geothrix rubra sp. nov., and Geothrix limicola sp. nov., six novel members of Acidobacteriota isolated from soils.</title>
        <authorList>
            <person name="Itoh H."/>
            <person name="Sugisawa Y."/>
            <person name="Mise K."/>
            <person name="Xu Z."/>
            <person name="Kuniyasu M."/>
            <person name="Ushijima N."/>
            <person name="Kawano K."/>
            <person name="Kobayashi E."/>
            <person name="Shiratori Y."/>
            <person name="Masuda Y."/>
            <person name="Senoo K."/>
        </authorList>
    </citation>
    <scope>NUCLEOTIDE SEQUENCE</scope>
    <source>
        <strain evidence="2">Red802</strain>
    </source>
</reference>
<protein>
    <submittedName>
        <fullName evidence="2">Uncharacterized protein</fullName>
    </submittedName>
</protein>